<feature type="transmembrane region" description="Helical" evidence="2">
    <location>
        <begin position="44"/>
        <end position="70"/>
    </location>
</feature>
<feature type="compositionally biased region" description="Basic and acidic residues" evidence="1">
    <location>
        <begin position="109"/>
        <end position="132"/>
    </location>
</feature>
<dbReference type="Gene3D" id="3.40.50.1980">
    <property type="entry name" value="Nitrogenase molybdenum iron protein domain"/>
    <property type="match status" value="1"/>
</dbReference>
<accession>A0A5C5RIV4</accession>
<protein>
    <recommendedName>
        <fullName evidence="6">Urease accessory protein UreH-like transmembrane domain-containing protein</fullName>
    </recommendedName>
</protein>
<keyword evidence="2" id="KW-0472">Membrane</keyword>
<dbReference type="RefSeq" id="WP_146436960.1">
    <property type="nucleotide sequence ID" value="NZ_VIGV01000008.1"/>
</dbReference>
<dbReference type="EMBL" id="VIGV01000008">
    <property type="protein sequence ID" value="TWS22574.1"/>
    <property type="molecule type" value="Genomic_DNA"/>
</dbReference>
<keyword evidence="2" id="KW-1133">Transmembrane helix</keyword>
<comment type="caution">
    <text evidence="4">The sequence shown here is derived from an EMBL/GenBank/DDBJ whole genome shotgun (WGS) entry which is preliminary data.</text>
</comment>
<feature type="transmembrane region" description="Helical" evidence="2">
    <location>
        <begin position="173"/>
        <end position="199"/>
    </location>
</feature>
<evidence type="ECO:0000256" key="3">
    <source>
        <dbReference type="SAM" id="SignalP"/>
    </source>
</evidence>
<feature type="transmembrane region" description="Helical" evidence="2">
    <location>
        <begin position="82"/>
        <end position="102"/>
    </location>
</feature>
<organism evidence="4 5">
    <name type="scientific">Tsukamurella sputi</name>
    <dbReference type="NCBI Taxonomy" id="2591848"/>
    <lineage>
        <taxon>Bacteria</taxon>
        <taxon>Bacillati</taxon>
        <taxon>Actinomycetota</taxon>
        <taxon>Actinomycetes</taxon>
        <taxon>Mycobacteriales</taxon>
        <taxon>Tsukamurellaceae</taxon>
        <taxon>Tsukamurella</taxon>
    </lineage>
</organism>
<proteinExistence type="predicted"/>
<gene>
    <name evidence="4" type="ORF">FK268_19115</name>
</gene>
<reference evidence="4 5" key="1">
    <citation type="submission" date="2019-08" db="EMBL/GenBank/DDBJ databases">
        <title>Tsukamurella conjunctivitidis sp. nov., Tsukamurella assacharolytica sp. nov. and Tsukamurella sputae sp. nov. isolated from patients with conjunctivitis, bacteraemia (lymphoma) and respiratory infection (sputum) in Hong Kong.</title>
        <authorList>
            <person name="Fok K.M.N."/>
            <person name="Fong J.Y.H."/>
        </authorList>
    </citation>
    <scope>NUCLEOTIDE SEQUENCE [LARGE SCALE GENOMIC DNA]</scope>
    <source>
        <strain evidence="4 5">HKU70</strain>
    </source>
</reference>
<sequence length="232" mass="23802">MSLAAPALLLAAAGVGAGHAALPDHWVPLSVTARAQDHSRGRVLRTAATAGVVHVALSLLLGGIVIAVGVQFRSVVERNQSLVVGGILIATGLAFVVVELVGRGHGHSHAHEHEHEHEHDHDDHDHPHDGHAHGSAGSRWARFAGLASFAAAASPDLTILPVFLAASALGVTAAVGTLVTFSVGTIVTMVCLTMVGAAAAQRLRGAWVDRFANLLTAAVLIVIGVLIATEML</sequence>
<dbReference type="Proteomes" id="UP000319792">
    <property type="component" value="Unassembled WGS sequence"/>
</dbReference>
<dbReference type="OrthoDB" id="4558729at2"/>
<dbReference type="AlphaFoldDB" id="A0A5C5RIV4"/>
<keyword evidence="5" id="KW-1185">Reference proteome</keyword>
<dbReference type="PANTHER" id="PTHR36394:SF1">
    <property type="entry name" value="OS01G0277700 PROTEIN"/>
    <property type="match status" value="1"/>
</dbReference>
<evidence type="ECO:0000256" key="2">
    <source>
        <dbReference type="SAM" id="Phobius"/>
    </source>
</evidence>
<dbReference type="PANTHER" id="PTHR36394">
    <property type="entry name" value="OS01G0277700 PROTEIN"/>
    <property type="match status" value="1"/>
</dbReference>
<name>A0A5C5RIV4_9ACTN</name>
<feature type="chain" id="PRO_5038678255" description="Urease accessory protein UreH-like transmembrane domain-containing protein" evidence="3">
    <location>
        <begin position="21"/>
        <end position="232"/>
    </location>
</feature>
<evidence type="ECO:0000313" key="4">
    <source>
        <dbReference type="EMBL" id="TWS22574.1"/>
    </source>
</evidence>
<feature type="region of interest" description="Disordered" evidence="1">
    <location>
        <begin position="106"/>
        <end position="136"/>
    </location>
</feature>
<keyword evidence="3" id="KW-0732">Signal</keyword>
<feature type="transmembrane region" description="Helical" evidence="2">
    <location>
        <begin position="211"/>
        <end position="229"/>
    </location>
</feature>
<evidence type="ECO:0000256" key="1">
    <source>
        <dbReference type="SAM" id="MobiDB-lite"/>
    </source>
</evidence>
<feature type="signal peptide" evidence="3">
    <location>
        <begin position="1"/>
        <end position="20"/>
    </location>
</feature>
<evidence type="ECO:0008006" key="6">
    <source>
        <dbReference type="Google" id="ProtNLM"/>
    </source>
</evidence>
<evidence type="ECO:0000313" key="5">
    <source>
        <dbReference type="Proteomes" id="UP000319792"/>
    </source>
</evidence>
<keyword evidence="2" id="KW-0812">Transmembrane</keyword>